<keyword evidence="4 7" id="KW-0560">Oxidoreductase</keyword>
<dbReference type="PRINTS" id="PR00385">
    <property type="entry name" value="P450"/>
</dbReference>
<reference evidence="8" key="1">
    <citation type="journal article" date="2014" name="Int. J. Syst. Evol. Microbiol.">
        <title>Complete genome sequence of Corynebacterium casei LMG S-19264T (=DSM 44701T), isolated from a smear-ripened cheese.</title>
        <authorList>
            <consortium name="US DOE Joint Genome Institute (JGI-PGF)"/>
            <person name="Walter F."/>
            <person name="Albersmeier A."/>
            <person name="Kalinowski J."/>
            <person name="Ruckert C."/>
        </authorList>
    </citation>
    <scope>NUCLEOTIDE SEQUENCE</scope>
    <source>
        <strain evidence="8">JCM 3086</strain>
    </source>
</reference>
<dbReference type="GO" id="GO:0020037">
    <property type="term" value="F:heme binding"/>
    <property type="evidence" value="ECO:0007669"/>
    <property type="project" value="InterPro"/>
</dbReference>
<dbReference type="InterPro" id="IPR017972">
    <property type="entry name" value="Cyt_P450_CS"/>
</dbReference>
<dbReference type="InterPro" id="IPR002397">
    <property type="entry name" value="Cyt_P450_B"/>
</dbReference>
<dbReference type="PROSITE" id="PS00086">
    <property type="entry name" value="CYTOCHROME_P450"/>
    <property type="match status" value="1"/>
</dbReference>
<dbReference type="EMBL" id="BMQA01000025">
    <property type="protein sequence ID" value="GGJ41298.1"/>
    <property type="molecule type" value="Genomic_DNA"/>
</dbReference>
<dbReference type="AlphaFoldDB" id="A0A917L220"/>
<dbReference type="Pfam" id="PF00067">
    <property type="entry name" value="p450"/>
    <property type="match status" value="1"/>
</dbReference>
<proteinExistence type="inferred from homology"/>
<dbReference type="SUPFAM" id="SSF48264">
    <property type="entry name" value="Cytochrome P450"/>
    <property type="match status" value="1"/>
</dbReference>
<keyword evidence="3 7" id="KW-0479">Metal-binding</keyword>
<dbReference type="PRINTS" id="PR00359">
    <property type="entry name" value="BP450"/>
</dbReference>
<accession>A0A917L220</accession>
<dbReference type="PANTHER" id="PTHR46696">
    <property type="entry name" value="P450, PUTATIVE (EUROFUNG)-RELATED"/>
    <property type="match status" value="1"/>
</dbReference>
<reference evidence="8" key="2">
    <citation type="submission" date="2020-09" db="EMBL/GenBank/DDBJ databases">
        <authorList>
            <person name="Sun Q."/>
            <person name="Ohkuma M."/>
        </authorList>
    </citation>
    <scope>NUCLEOTIDE SEQUENCE</scope>
    <source>
        <strain evidence="8">JCM 3086</strain>
    </source>
</reference>
<keyword evidence="5 7" id="KW-0408">Iron</keyword>
<evidence type="ECO:0000256" key="7">
    <source>
        <dbReference type="RuleBase" id="RU000461"/>
    </source>
</evidence>
<keyword evidence="6 7" id="KW-0503">Monooxygenase</keyword>
<keyword evidence="9" id="KW-1185">Reference proteome</keyword>
<comment type="similarity">
    <text evidence="1 7">Belongs to the cytochrome P450 family.</text>
</comment>
<sequence length="412" mass="45683">MTDDRRQRHLVDLDNRRTELAGELFETLAEMQTRCPVAWSEASGGFWALLKHADIVTASADWETFTVTDGIMIPPTGKSMPVIPAELDPPRHGAFRRLVLPHFTPKALGPWEADIRRIVADGFAPLAERGRADLVTEFARPVPVLVICRVLGIRSDWERIHDLGEEFMAAFADTDHPERGKAAAERLEAFLAEEIRVRRGRPAQDLLGQLVNAEIDGEPLSDTEALGLVQLLVVAGHGTTVDGIGTMVYRLITEPGVRDKLLTDPSLVPRMIDECLRLHPPVWNMARTVRRETTLRDAELCPGEKVMLAFGAANYDPEKFADPFAFDLDRLGLTQHLTFGSGRHRCLGEGLARLELRTVLEYLLEELPPLELDGPVVWGGHTNSHGLRSLPVRVTDAGRKPVRARTPGDADV</sequence>
<dbReference type="FunFam" id="1.10.630.10:FF:000018">
    <property type="entry name" value="Cytochrome P450 monooxygenase"/>
    <property type="match status" value="1"/>
</dbReference>
<dbReference type="Proteomes" id="UP000657574">
    <property type="component" value="Unassembled WGS sequence"/>
</dbReference>
<evidence type="ECO:0000256" key="2">
    <source>
        <dbReference type="ARBA" id="ARBA00022617"/>
    </source>
</evidence>
<evidence type="ECO:0000256" key="4">
    <source>
        <dbReference type="ARBA" id="ARBA00023002"/>
    </source>
</evidence>
<gene>
    <name evidence="8" type="ORF">GCM10010121_060420</name>
</gene>
<comment type="caution">
    <text evidence="8">The sequence shown here is derived from an EMBL/GenBank/DDBJ whole genome shotgun (WGS) entry which is preliminary data.</text>
</comment>
<dbReference type="PANTHER" id="PTHR46696:SF6">
    <property type="entry name" value="P450, PUTATIVE (EUROFUNG)-RELATED"/>
    <property type="match status" value="1"/>
</dbReference>
<organism evidence="8 9">
    <name type="scientific">Streptomyces brasiliensis</name>
    <dbReference type="NCBI Taxonomy" id="1954"/>
    <lineage>
        <taxon>Bacteria</taxon>
        <taxon>Bacillati</taxon>
        <taxon>Actinomycetota</taxon>
        <taxon>Actinomycetes</taxon>
        <taxon>Kitasatosporales</taxon>
        <taxon>Streptomycetaceae</taxon>
        <taxon>Streptomyces</taxon>
    </lineage>
</organism>
<dbReference type="RefSeq" id="WP_189314433.1">
    <property type="nucleotide sequence ID" value="NZ_BMQA01000025.1"/>
</dbReference>
<dbReference type="InterPro" id="IPR001128">
    <property type="entry name" value="Cyt_P450"/>
</dbReference>
<evidence type="ECO:0000256" key="5">
    <source>
        <dbReference type="ARBA" id="ARBA00023004"/>
    </source>
</evidence>
<dbReference type="GO" id="GO:0005506">
    <property type="term" value="F:iron ion binding"/>
    <property type="evidence" value="ECO:0007669"/>
    <property type="project" value="InterPro"/>
</dbReference>
<evidence type="ECO:0000256" key="3">
    <source>
        <dbReference type="ARBA" id="ARBA00022723"/>
    </source>
</evidence>
<keyword evidence="2 7" id="KW-0349">Heme</keyword>
<dbReference type="Gene3D" id="1.10.630.10">
    <property type="entry name" value="Cytochrome P450"/>
    <property type="match status" value="1"/>
</dbReference>
<evidence type="ECO:0000313" key="8">
    <source>
        <dbReference type="EMBL" id="GGJ41298.1"/>
    </source>
</evidence>
<protein>
    <submittedName>
        <fullName evidence="8">Cytochrome P450</fullName>
    </submittedName>
</protein>
<evidence type="ECO:0000256" key="1">
    <source>
        <dbReference type="ARBA" id="ARBA00010617"/>
    </source>
</evidence>
<dbReference type="GO" id="GO:0004497">
    <property type="term" value="F:monooxygenase activity"/>
    <property type="evidence" value="ECO:0007669"/>
    <property type="project" value="UniProtKB-KW"/>
</dbReference>
<dbReference type="GO" id="GO:0016705">
    <property type="term" value="F:oxidoreductase activity, acting on paired donors, with incorporation or reduction of molecular oxygen"/>
    <property type="evidence" value="ECO:0007669"/>
    <property type="project" value="InterPro"/>
</dbReference>
<evidence type="ECO:0000256" key="6">
    <source>
        <dbReference type="ARBA" id="ARBA00023033"/>
    </source>
</evidence>
<evidence type="ECO:0000313" key="9">
    <source>
        <dbReference type="Proteomes" id="UP000657574"/>
    </source>
</evidence>
<dbReference type="InterPro" id="IPR036396">
    <property type="entry name" value="Cyt_P450_sf"/>
</dbReference>
<name>A0A917L220_9ACTN</name>